<feature type="transmembrane region" description="Helical" evidence="1">
    <location>
        <begin position="43"/>
        <end position="70"/>
    </location>
</feature>
<evidence type="ECO:0000313" key="2">
    <source>
        <dbReference type="EMBL" id="EJX08828.1"/>
    </source>
</evidence>
<proteinExistence type="predicted"/>
<keyword evidence="1" id="KW-0472">Membrane</keyword>
<sequence>MVKVSNSFSVNVFSELLSAFQILPAPVPTISGVMISIGDVTAVFFIVVFLLVVFLVVVFFLGCCHCNILVKFYNAKIRILNITKKRM</sequence>
<accession>J9GZS4</accession>
<dbReference type="AlphaFoldDB" id="J9GZS4"/>
<keyword evidence="1" id="KW-1133">Transmembrane helix</keyword>
<evidence type="ECO:0000256" key="1">
    <source>
        <dbReference type="SAM" id="Phobius"/>
    </source>
</evidence>
<gene>
    <name evidence="2" type="ORF">EVA_03061</name>
</gene>
<protein>
    <submittedName>
        <fullName evidence="2">Membrane protein</fullName>
    </submittedName>
</protein>
<reference evidence="2" key="1">
    <citation type="journal article" date="2012" name="PLoS ONE">
        <title>Gene sets for utilization of primary and secondary nutrition supplies in the distal gut of endangered iberian lynx.</title>
        <authorList>
            <person name="Alcaide M."/>
            <person name="Messina E."/>
            <person name="Richter M."/>
            <person name="Bargiela R."/>
            <person name="Peplies J."/>
            <person name="Huws S.A."/>
            <person name="Newbold C.J."/>
            <person name="Golyshin P.N."/>
            <person name="Simon M.A."/>
            <person name="Lopez G."/>
            <person name="Yakimov M.M."/>
            <person name="Ferrer M."/>
        </authorList>
    </citation>
    <scope>NUCLEOTIDE SEQUENCE</scope>
</reference>
<keyword evidence="1" id="KW-0812">Transmembrane</keyword>
<organism evidence="2">
    <name type="scientific">gut metagenome</name>
    <dbReference type="NCBI Taxonomy" id="749906"/>
    <lineage>
        <taxon>unclassified sequences</taxon>
        <taxon>metagenomes</taxon>
        <taxon>organismal metagenomes</taxon>
    </lineage>
</organism>
<name>J9GZS4_9ZZZZ</name>
<dbReference type="EMBL" id="AMCI01000531">
    <property type="protein sequence ID" value="EJX08828.1"/>
    <property type="molecule type" value="Genomic_DNA"/>
</dbReference>
<comment type="caution">
    <text evidence="2">The sequence shown here is derived from an EMBL/GenBank/DDBJ whole genome shotgun (WGS) entry which is preliminary data.</text>
</comment>
<feature type="transmembrane region" description="Helical" evidence="1">
    <location>
        <begin position="12"/>
        <end position="37"/>
    </location>
</feature>